<keyword evidence="4 7" id="KW-0812">Transmembrane</keyword>
<keyword evidence="3" id="KW-1003">Cell membrane</keyword>
<dbReference type="Proteomes" id="UP000460272">
    <property type="component" value="Unassembled WGS sequence"/>
</dbReference>
<keyword evidence="10" id="KW-1185">Reference proteome</keyword>
<sequence>MVVLDATIVNVALPHIQDALHFSGTNLEWVVNAYALAFGGLLLLGGRSGDLLGRRRIFIAGILLFALASLAGGFATDQAWLLGARIVQGIGGALAAPTSLALIAVTFPEGRERNRAMGVYAAMSIAGGAVGLIAGGLLTSYADWRWVFFVNVPIGLVVAFLAPRVLGESERQKGRFDLPGAITASLGLGALVYGLSSAATSFTNGRAISHWGDTKVIVSLVASVVLLGAFALIEARSKHALVPPRVLRSRNRTGAYLISLCIGTALFGMFFFMTLFVQQVWGYSPVKSGISYLPMVGGIFLGAGLSSNLVGRLGARPLMIIGPAFAAGGMYWLSRITEASSYAGGLLGPMILTGLGMGLTFVPLSLVALAKVPNADSGVASSLLNTGQQVGGSIGLAILGTVAWSAVASNLRSASAAAGSTHLSQSAQTAMSNHALAYGFSQGYLVSAGIALLALIVSLIFIRIKKADLEGVDPMAAPTD</sequence>
<keyword evidence="5 7" id="KW-1133">Transmembrane helix</keyword>
<feature type="domain" description="Major facilitator superfamily (MFS) profile" evidence="8">
    <location>
        <begin position="1"/>
        <end position="466"/>
    </location>
</feature>
<feature type="transmembrane region" description="Helical" evidence="7">
    <location>
        <begin position="346"/>
        <end position="369"/>
    </location>
</feature>
<organism evidence="9 10">
    <name type="scientific">Trebonia kvetii</name>
    <dbReference type="NCBI Taxonomy" id="2480626"/>
    <lineage>
        <taxon>Bacteria</taxon>
        <taxon>Bacillati</taxon>
        <taxon>Actinomycetota</taxon>
        <taxon>Actinomycetes</taxon>
        <taxon>Streptosporangiales</taxon>
        <taxon>Treboniaceae</taxon>
        <taxon>Trebonia</taxon>
    </lineage>
</organism>
<dbReference type="InterPro" id="IPR011701">
    <property type="entry name" value="MFS"/>
</dbReference>
<dbReference type="AlphaFoldDB" id="A0A6P2BS24"/>
<dbReference type="EMBL" id="RPFW01000007">
    <property type="protein sequence ID" value="TVZ01457.1"/>
    <property type="molecule type" value="Genomic_DNA"/>
</dbReference>
<name>A0A6P2BS24_9ACTN</name>
<dbReference type="OrthoDB" id="4080117at2"/>
<dbReference type="CDD" id="cd17321">
    <property type="entry name" value="MFS_MMR_MDR_like"/>
    <property type="match status" value="1"/>
</dbReference>
<gene>
    <name evidence="9" type="ORF">EAS64_34260</name>
</gene>
<accession>A0A6P2BS24</accession>
<dbReference type="PANTHER" id="PTHR42718:SF46">
    <property type="entry name" value="BLR6921 PROTEIN"/>
    <property type="match status" value="1"/>
</dbReference>
<keyword evidence="2" id="KW-0813">Transport</keyword>
<dbReference type="InterPro" id="IPR036259">
    <property type="entry name" value="MFS_trans_sf"/>
</dbReference>
<feature type="transmembrane region" description="Helical" evidence="7">
    <location>
        <begin position="443"/>
        <end position="462"/>
    </location>
</feature>
<feature type="transmembrane region" description="Helical" evidence="7">
    <location>
        <begin position="317"/>
        <end position="334"/>
    </location>
</feature>
<dbReference type="PROSITE" id="PS50850">
    <property type="entry name" value="MFS"/>
    <property type="match status" value="1"/>
</dbReference>
<reference evidence="9 10" key="1">
    <citation type="submission" date="2018-11" db="EMBL/GenBank/DDBJ databases">
        <title>Trebonia kvetii gen.nov., sp.nov., a novel acidophilic actinobacterium, and proposal of the new actinobacterial family Treboniaceae fam. nov.</title>
        <authorList>
            <person name="Rapoport D."/>
            <person name="Sagova-Mareckova M."/>
            <person name="Sedlacek I."/>
            <person name="Provaznik J."/>
            <person name="Kralova S."/>
            <person name="Pavlinic D."/>
            <person name="Benes V."/>
            <person name="Kopecky J."/>
        </authorList>
    </citation>
    <scope>NUCLEOTIDE SEQUENCE [LARGE SCALE GENOMIC DNA]</scope>
    <source>
        <strain evidence="9 10">15Tr583</strain>
    </source>
</reference>
<evidence type="ECO:0000313" key="10">
    <source>
        <dbReference type="Proteomes" id="UP000460272"/>
    </source>
</evidence>
<dbReference type="PANTHER" id="PTHR42718">
    <property type="entry name" value="MAJOR FACILITATOR SUPERFAMILY MULTIDRUG TRANSPORTER MFSC"/>
    <property type="match status" value="1"/>
</dbReference>
<evidence type="ECO:0000256" key="3">
    <source>
        <dbReference type="ARBA" id="ARBA00022475"/>
    </source>
</evidence>
<dbReference type="Pfam" id="PF07690">
    <property type="entry name" value="MFS_1"/>
    <property type="match status" value="1"/>
</dbReference>
<feature type="transmembrane region" description="Helical" evidence="7">
    <location>
        <begin position="144"/>
        <end position="166"/>
    </location>
</feature>
<feature type="transmembrane region" description="Helical" evidence="7">
    <location>
        <begin position="119"/>
        <end position="138"/>
    </location>
</feature>
<dbReference type="GO" id="GO:0005886">
    <property type="term" value="C:plasma membrane"/>
    <property type="evidence" value="ECO:0007669"/>
    <property type="project" value="UniProtKB-SubCell"/>
</dbReference>
<comment type="caution">
    <text evidence="9">The sequence shown here is derived from an EMBL/GenBank/DDBJ whole genome shotgun (WGS) entry which is preliminary data.</text>
</comment>
<evidence type="ECO:0000256" key="2">
    <source>
        <dbReference type="ARBA" id="ARBA00022448"/>
    </source>
</evidence>
<feature type="transmembrane region" description="Helical" evidence="7">
    <location>
        <begin position="216"/>
        <end position="233"/>
    </location>
</feature>
<dbReference type="NCBIfam" id="TIGR00711">
    <property type="entry name" value="efflux_EmrB"/>
    <property type="match status" value="1"/>
</dbReference>
<feature type="transmembrane region" description="Helical" evidence="7">
    <location>
        <begin position="178"/>
        <end position="196"/>
    </location>
</feature>
<dbReference type="Gene3D" id="1.20.1720.10">
    <property type="entry name" value="Multidrug resistance protein D"/>
    <property type="match status" value="1"/>
</dbReference>
<feature type="transmembrane region" description="Helical" evidence="7">
    <location>
        <begin position="29"/>
        <end position="45"/>
    </location>
</feature>
<proteinExistence type="predicted"/>
<evidence type="ECO:0000256" key="6">
    <source>
        <dbReference type="ARBA" id="ARBA00023136"/>
    </source>
</evidence>
<evidence type="ECO:0000256" key="5">
    <source>
        <dbReference type="ARBA" id="ARBA00022989"/>
    </source>
</evidence>
<dbReference type="InterPro" id="IPR004638">
    <property type="entry name" value="EmrB-like"/>
</dbReference>
<protein>
    <submittedName>
        <fullName evidence="9">DHA2 family efflux MFS transporter permease subunit</fullName>
    </submittedName>
</protein>
<evidence type="ECO:0000256" key="4">
    <source>
        <dbReference type="ARBA" id="ARBA00022692"/>
    </source>
</evidence>
<dbReference type="SUPFAM" id="SSF103473">
    <property type="entry name" value="MFS general substrate transporter"/>
    <property type="match status" value="1"/>
</dbReference>
<feature type="transmembrane region" description="Helical" evidence="7">
    <location>
        <begin position="57"/>
        <end position="74"/>
    </location>
</feature>
<dbReference type="InterPro" id="IPR020846">
    <property type="entry name" value="MFS_dom"/>
</dbReference>
<comment type="subcellular location">
    <subcellularLocation>
        <location evidence="1">Cell membrane</location>
        <topology evidence="1">Multi-pass membrane protein</topology>
    </subcellularLocation>
</comment>
<feature type="transmembrane region" description="Helical" evidence="7">
    <location>
        <begin position="86"/>
        <end position="107"/>
    </location>
</feature>
<evidence type="ECO:0000313" key="9">
    <source>
        <dbReference type="EMBL" id="TVZ01457.1"/>
    </source>
</evidence>
<evidence type="ECO:0000259" key="8">
    <source>
        <dbReference type="PROSITE" id="PS50850"/>
    </source>
</evidence>
<evidence type="ECO:0000256" key="1">
    <source>
        <dbReference type="ARBA" id="ARBA00004651"/>
    </source>
</evidence>
<dbReference type="GO" id="GO:0022857">
    <property type="term" value="F:transmembrane transporter activity"/>
    <property type="evidence" value="ECO:0007669"/>
    <property type="project" value="InterPro"/>
</dbReference>
<keyword evidence="6 7" id="KW-0472">Membrane</keyword>
<feature type="transmembrane region" description="Helical" evidence="7">
    <location>
        <begin position="390"/>
        <end position="407"/>
    </location>
</feature>
<evidence type="ECO:0000256" key="7">
    <source>
        <dbReference type="SAM" id="Phobius"/>
    </source>
</evidence>
<feature type="transmembrane region" description="Helical" evidence="7">
    <location>
        <begin position="289"/>
        <end position="310"/>
    </location>
</feature>
<dbReference type="Gene3D" id="1.20.1250.20">
    <property type="entry name" value="MFS general substrate transporter like domains"/>
    <property type="match status" value="1"/>
</dbReference>
<feature type="transmembrane region" description="Helical" evidence="7">
    <location>
        <begin position="254"/>
        <end position="277"/>
    </location>
</feature>